<evidence type="ECO:0000313" key="3">
    <source>
        <dbReference type="EMBL" id="SKC34240.1"/>
    </source>
</evidence>
<organism evidence="3 4">
    <name type="scientific">Photobacterium piscicola</name>
    <dbReference type="NCBI Taxonomy" id="1378299"/>
    <lineage>
        <taxon>Bacteria</taxon>
        <taxon>Pseudomonadati</taxon>
        <taxon>Pseudomonadota</taxon>
        <taxon>Gammaproteobacteria</taxon>
        <taxon>Vibrionales</taxon>
        <taxon>Vibrionaceae</taxon>
        <taxon>Photobacterium</taxon>
    </lineage>
</organism>
<evidence type="ECO:0000313" key="4">
    <source>
        <dbReference type="Proteomes" id="UP000189966"/>
    </source>
</evidence>
<dbReference type="OrthoDB" id="9813090at2"/>
<dbReference type="SUPFAM" id="SSF52151">
    <property type="entry name" value="FabD/lysophospholipase-like"/>
    <property type="match status" value="1"/>
</dbReference>
<dbReference type="EMBL" id="FUZI01000014">
    <property type="protein sequence ID" value="SKC34240.1"/>
    <property type="molecule type" value="Genomic_DNA"/>
</dbReference>
<dbReference type="RefSeq" id="WP_159447958.1">
    <property type="nucleotide sequence ID" value="NZ_FUZI01000014.1"/>
</dbReference>
<dbReference type="AlphaFoldDB" id="A0A1T5I550"/>
<gene>
    <name evidence="3" type="ORF">CZ809_03852</name>
</gene>
<evidence type="ECO:0000256" key="1">
    <source>
        <dbReference type="ARBA" id="ARBA00023098"/>
    </source>
</evidence>
<protein>
    <submittedName>
        <fullName evidence="3">Patatin-like phospholipase</fullName>
    </submittedName>
</protein>
<dbReference type="Proteomes" id="UP000189966">
    <property type="component" value="Unassembled WGS sequence"/>
</dbReference>
<accession>A0A1T5I550</accession>
<sequence>MSNKLKKGLALSGGGFRATLYALGSLWRMNEDGLLTELDTITSVSGGSITAGLLMLKWEELTFQEIDASQGRYRATNFKEVIADPLITFCSQTITSMSRIILHTLNPKTTAATEVRKKYETLLFGGTRLCDIPDHPLAPEFIFYGTNLDTGASVRISKLEIRDYHIGSASEHGITLAQAISISSGFPPFLAPIRLCGRNWTWSDISYSRIPAEQVSQFREHLDLCDGGLYDNMGLEMIWKHGADKEYDSVFCCDAGALLPVPWGGWLKAVKSKFGLSLRMTDIMINQQRALRKRTLMRNYIAGEYNGGYWSISSQVKNFQIIDPLLSNSEAEQYSHLSNLGTQLEGFSDIDNQMLVNLGFCHSDMSIRLNYDKTLTRPSLPFDINNDKNNAIDAVSEINKESPIGI</sequence>
<dbReference type="InterPro" id="IPR002641">
    <property type="entry name" value="PNPLA_dom"/>
</dbReference>
<name>A0A1T5I550_9GAMM</name>
<dbReference type="GO" id="GO:0006629">
    <property type="term" value="P:lipid metabolic process"/>
    <property type="evidence" value="ECO:0007669"/>
    <property type="project" value="UniProtKB-KW"/>
</dbReference>
<feature type="domain" description="PNPLA" evidence="2">
    <location>
        <begin position="9"/>
        <end position="237"/>
    </location>
</feature>
<dbReference type="Gene3D" id="3.40.1090.10">
    <property type="entry name" value="Cytosolic phospholipase A2 catalytic domain"/>
    <property type="match status" value="1"/>
</dbReference>
<keyword evidence="1" id="KW-0443">Lipid metabolism</keyword>
<dbReference type="InterPro" id="IPR016035">
    <property type="entry name" value="Acyl_Trfase/lysoPLipase"/>
</dbReference>
<evidence type="ECO:0000259" key="2">
    <source>
        <dbReference type="Pfam" id="PF01734"/>
    </source>
</evidence>
<dbReference type="Pfam" id="PF01734">
    <property type="entry name" value="Patatin"/>
    <property type="match status" value="1"/>
</dbReference>
<proteinExistence type="predicted"/>
<reference evidence="3 4" key="1">
    <citation type="submission" date="2017-02" db="EMBL/GenBank/DDBJ databases">
        <authorList>
            <person name="Peterson S.W."/>
        </authorList>
    </citation>
    <scope>NUCLEOTIDE SEQUENCE [LARGE SCALE GENOMIC DNA]</scope>
    <source>
        <strain evidence="4">type strain: NCCB 100098</strain>
    </source>
</reference>